<gene>
    <name evidence="1" type="ORF">CSLFYP84_01801</name>
</gene>
<dbReference type="AlphaFoldDB" id="A0A6N3DR69"/>
<organism evidence="1">
    <name type="scientific">Clostridium symbiosum</name>
    <name type="common">Bacteroides symbiosus</name>
    <dbReference type="NCBI Taxonomy" id="1512"/>
    <lineage>
        <taxon>Bacteria</taxon>
        <taxon>Bacillati</taxon>
        <taxon>Bacillota</taxon>
        <taxon>Clostridia</taxon>
        <taxon>Lachnospirales</taxon>
        <taxon>Lachnospiraceae</taxon>
        <taxon>Otoolea</taxon>
    </lineage>
</organism>
<reference evidence="1" key="1">
    <citation type="submission" date="2019-11" db="EMBL/GenBank/DDBJ databases">
        <authorList>
            <person name="Feng L."/>
        </authorList>
    </citation>
    <scope>NUCLEOTIDE SEQUENCE</scope>
    <source>
        <strain evidence="1">CsymbiosumLFYP84</strain>
    </source>
</reference>
<name>A0A6N3DR69_CLOSY</name>
<dbReference type="EMBL" id="CACRUA010000022">
    <property type="protein sequence ID" value="VYU29171.1"/>
    <property type="molecule type" value="Genomic_DNA"/>
</dbReference>
<sequence length="211" mass="23913">MKVEVLFKSHRYEEFDSSTQTCSEPYRGKGLNVLTDWNLYLGSLEENGIILVQHWYDGNPASSQGKVTLEGVEVPASVRKVGCAMLLVSPDELDEIVWLKKDGEKLLWREGEDLINGERFFAQEQLCYSDETTKSINRRAVAVYDYLANAHPTWDEEEVAESMGYTASAIRRIRDAELCQDPEFIEDDCDDEAVDDDESYVEDGIGGFNFG</sequence>
<evidence type="ECO:0000313" key="1">
    <source>
        <dbReference type="EMBL" id="VYU29171.1"/>
    </source>
</evidence>
<protein>
    <submittedName>
        <fullName evidence="1">Uncharacterized protein</fullName>
    </submittedName>
</protein>
<proteinExistence type="predicted"/>
<dbReference type="RefSeq" id="WP_156684555.1">
    <property type="nucleotide sequence ID" value="NZ_CACRUA010000022.1"/>
</dbReference>
<accession>A0A6N3DR69</accession>